<evidence type="ECO:0000256" key="2">
    <source>
        <dbReference type="SAM" id="Phobius"/>
    </source>
</evidence>
<feature type="transmembrane region" description="Helical" evidence="2">
    <location>
        <begin position="209"/>
        <end position="227"/>
    </location>
</feature>
<feature type="region of interest" description="Disordered" evidence="1">
    <location>
        <begin position="610"/>
        <end position="649"/>
    </location>
</feature>
<protein>
    <submittedName>
        <fullName evidence="3">Ubiquitination network signaling protein</fullName>
    </submittedName>
</protein>
<feature type="compositionally biased region" description="Low complexity" evidence="1">
    <location>
        <begin position="926"/>
        <end position="949"/>
    </location>
</feature>
<evidence type="ECO:0000256" key="1">
    <source>
        <dbReference type="SAM" id="MobiDB-lite"/>
    </source>
</evidence>
<accession>A0A4Z1NTN4</accession>
<dbReference type="AlphaFoldDB" id="A0A4Z1NTN4"/>
<feature type="compositionally biased region" description="Polar residues" evidence="1">
    <location>
        <begin position="8"/>
        <end position="17"/>
    </location>
</feature>
<feature type="compositionally biased region" description="Basic residues" evidence="1">
    <location>
        <begin position="401"/>
        <end position="411"/>
    </location>
</feature>
<keyword evidence="2" id="KW-0472">Membrane</keyword>
<feature type="region of interest" description="Disordered" evidence="1">
    <location>
        <begin position="916"/>
        <end position="971"/>
    </location>
</feature>
<feature type="region of interest" description="Disordered" evidence="1">
    <location>
        <begin position="570"/>
        <end position="591"/>
    </location>
</feature>
<keyword evidence="2" id="KW-0812">Transmembrane</keyword>
<dbReference type="STRING" id="86259.A0A4Z1NTN4"/>
<reference evidence="3 4" key="1">
    <citation type="submission" date="2019-04" db="EMBL/GenBank/DDBJ databases">
        <title>High contiguity whole genome sequence and gene annotation resource for two Venturia nashicola isolates.</title>
        <authorList>
            <person name="Prokchorchik M."/>
            <person name="Won K."/>
            <person name="Lee Y."/>
            <person name="Choi E.D."/>
            <person name="Segonzac C."/>
            <person name="Sohn K.H."/>
        </authorList>
    </citation>
    <scope>NUCLEOTIDE SEQUENCE [LARGE SCALE GENOMIC DNA]</scope>
    <source>
        <strain evidence="3 4">PRI2</strain>
    </source>
</reference>
<feature type="region of interest" description="Disordered" evidence="1">
    <location>
        <begin position="1"/>
        <end position="94"/>
    </location>
</feature>
<feature type="compositionally biased region" description="Low complexity" evidence="1">
    <location>
        <begin position="633"/>
        <end position="643"/>
    </location>
</feature>
<evidence type="ECO:0000313" key="3">
    <source>
        <dbReference type="EMBL" id="TID14023.1"/>
    </source>
</evidence>
<name>A0A4Z1NTN4_9PEZI</name>
<dbReference type="OrthoDB" id="4158994at2759"/>
<feature type="region of interest" description="Disordered" evidence="1">
    <location>
        <begin position="351"/>
        <end position="414"/>
    </location>
</feature>
<keyword evidence="4" id="KW-1185">Reference proteome</keyword>
<gene>
    <name evidence="3" type="ORF">E6O75_ATG07255</name>
</gene>
<keyword evidence="2" id="KW-1133">Transmembrane helix</keyword>
<comment type="caution">
    <text evidence="3">The sequence shown here is derived from an EMBL/GenBank/DDBJ whole genome shotgun (WGS) entry which is preliminary data.</text>
</comment>
<feature type="compositionally biased region" description="Basic residues" evidence="1">
    <location>
        <begin position="611"/>
        <end position="620"/>
    </location>
</feature>
<evidence type="ECO:0000313" key="4">
    <source>
        <dbReference type="Proteomes" id="UP000298493"/>
    </source>
</evidence>
<dbReference type="Proteomes" id="UP000298493">
    <property type="component" value="Unassembled WGS sequence"/>
</dbReference>
<feature type="compositionally biased region" description="Polar residues" evidence="1">
    <location>
        <begin position="34"/>
        <end position="52"/>
    </location>
</feature>
<dbReference type="EMBL" id="SNSC02000024">
    <property type="protein sequence ID" value="TID14023.1"/>
    <property type="molecule type" value="Genomic_DNA"/>
</dbReference>
<feature type="region of interest" description="Disordered" evidence="1">
    <location>
        <begin position="740"/>
        <end position="777"/>
    </location>
</feature>
<proteinExistence type="predicted"/>
<sequence length="971" mass="105876">MPPRKRSATQPDKTPANNHAVGLVPPTKRRSVKQKTSALLNAANAPTRTQTLPPHCPDAGLDFLPSSASSSDGPLNDIPPLEKMGADQSRPNGGVRTVSASVADDLEANGTANGASQLTIDVKTASGNASLHHQKSLFETATTILKACPLWDVIAMLIVLLQLPPTVVSVVQFLFALLTFVPPTATTLNLPSINDIMAGASGAPSFQTILLVDVLMFIAFVSLWAPVQNVALDLAQAVIAISLGGAAASKGGTSSSILCCIFIIGASHLIRAQSARQFGLNALWAGLSKTGLRDIGNVPVVDVASQPSTRLHATHSLARKIIGVHILTQGVVRLVRRWYLYSAAQNNKKADSDFGPLSSASTPRTAASIGDCSADTTASASTDGRPPGPSPAAREKEHKISNTKKKKKQANHVRSQQPFWAALANAKVTFLKELENQQASSDAMESNATDVVQIGNANFKNGMERVWIREVWPTEIFFGVCLPSRFPEQEETQPNQEQNGKTIRVRLNRTDWSSTRIVEEAVCVEAGDEQVDVWNGKIFGLTASTNYICEFIRVGSGEVFYTTHITTQPLPSTEQAPATAVQPQSLRPLSPKTTLKNSIQAAEQQLEAQRNRIKRNKRDHKNTLTNLQKEVDSLSSRLSSNGGNDERQRQKVRQLEQTMQQAKVKESELLAEIEELGEIPADELQQSNLKRTSWKQEKECLSVLRKDHDECKARADRELYQIKADIASLLLKRQKLEQKASKYNEQHDRLSAEKEHSQRARDNRVAKRNEELRNRGQIERKLIEHTAQMELAEQSHFARATKAIQMASYLEELYNKNVQHQSMPTTPEGPLPGTMRISGLQHHNTFPGAQPGYQFPNMMHGFNDSAFHSNTTSTYREGGRGRSSSMLSDVSGFTDELDNYPLPAYSVVYPPVTNGAHSTRECRKNSAGSGSSSSPSGGSSSMDPMSPAPKTLSPVFQNSPMSPPATTAGIR</sequence>
<organism evidence="3 4">
    <name type="scientific">Venturia nashicola</name>
    <dbReference type="NCBI Taxonomy" id="86259"/>
    <lineage>
        <taxon>Eukaryota</taxon>
        <taxon>Fungi</taxon>
        <taxon>Dikarya</taxon>
        <taxon>Ascomycota</taxon>
        <taxon>Pezizomycotina</taxon>
        <taxon>Dothideomycetes</taxon>
        <taxon>Pleosporomycetidae</taxon>
        <taxon>Venturiales</taxon>
        <taxon>Venturiaceae</taxon>
        <taxon>Venturia</taxon>
    </lineage>
</organism>